<evidence type="ECO:0000313" key="1">
    <source>
        <dbReference type="EMBL" id="EGJ35344.1"/>
    </source>
</evidence>
<organism evidence="1 2">
    <name type="scientific">Moorena producens 3L</name>
    <dbReference type="NCBI Taxonomy" id="489825"/>
    <lineage>
        <taxon>Bacteria</taxon>
        <taxon>Bacillati</taxon>
        <taxon>Cyanobacteriota</taxon>
        <taxon>Cyanophyceae</taxon>
        <taxon>Coleofasciculales</taxon>
        <taxon>Coleofasciculaceae</taxon>
        <taxon>Moorena</taxon>
    </lineage>
</organism>
<evidence type="ECO:0000313" key="2">
    <source>
        <dbReference type="Proteomes" id="UP000003959"/>
    </source>
</evidence>
<dbReference type="Proteomes" id="UP000003959">
    <property type="component" value="Unassembled WGS sequence"/>
</dbReference>
<dbReference type="AlphaFoldDB" id="F4XJR4"/>
<dbReference type="EMBL" id="GL890823">
    <property type="protein sequence ID" value="EGJ35344.1"/>
    <property type="molecule type" value="Genomic_DNA"/>
</dbReference>
<proteinExistence type="predicted"/>
<name>F4XJR4_9CYAN</name>
<reference evidence="2" key="1">
    <citation type="journal article" date="2011" name="Proc. Natl. Acad. Sci. U.S.A.">
        <title>Genomic insights into the physiology and ecology of the marine filamentous cyanobacterium Lyngbya majuscula.</title>
        <authorList>
            <person name="Jones A.C."/>
            <person name="Monroe E.A."/>
            <person name="Podell S."/>
            <person name="Hess W.R."/>
            <person name="Klages S."/>
            <person name="Esquenazi E."/>
            <person name="Niessen S."/>
            <person name="Hoover H."/>
            <person name="Rothmann M."/>
            <person name="Lasken R.S."/>
            <person name="Yates J.R.III."/>
            <person name="Reinhardt R."/>
            <person name="Kube M."/>
            <person name="Burkart M.D."/>
            <person name="Allen E.E."/>
            <person name="Dorrestein P.C."/>
            <person name="Gerwick W.H."/>
            <person name="Gerwick L."/>
        </authorList>
    </citation>
    <scope>NUCLEOTIDE SEQUENCE [LARGE SCALE GENOMIC DNA]</scope>
    <source>
        <strain evidence="2">3L</strain>
    </source>
</reference>
<dbReference type="HOGENOM" id="CLU_3346009_0_0_3"/>
<protein>
    <submittedName>
        <fullName evidence="1">Uncharacterized protein</fullName>
    </submittedName>
</protein>
<accession>F4XJR4</accession>
<gene>
    <name evidence="1" type="ORF">LYNGBM3L_08240</name>
</gene>
<keyword evidence="2" id="KW-1185">Reference proteome</keyword>
<sequence>MLTENNLEQKVRQEDLKVKVEMFMENVLLLKFSTDVA</sequence>